<evidence type="ECO:0000256" key="2">
    <source>
        <dbReference type="ARBA" id="ARBA00022448"/>
    </source>
</evidence>
<reference evidence="7" key="2">
    <citation type="submission" date="2023-01" db="EMBL/GenBank/DDBJ databases">
        <title>Human gut microbiome strain richness.</title>
        <authorList>
            <person name="Chen-Liaw A."/>
        </authorList>
    </citation>
    <scope>NUCLEOTIDE SEQUENCE</scope>
    <source>
        <strain evidence="7">B1_m1001713B170214d0_201011</strain>
    </source>
</reference>
<dbReference type="InterPro" id="IPR003439">
    <property type="entry name" value="ABC_transporter-like_ATP-bd"/>
</dbReference>
<dbReference type="InterPro" id="IPR003593">
    <property type="entry name" value="AAA+_ATPase"/>
</dbReference>
<comment type="similarity">
    <text evidence="1">Belongs to the ABC transporter superfamily.</text>
</comment>
<dbReference type="RefSeq" id="WP_003497003.1">
    <property type="nucleotide sequence ID" value="NZ_BAABZD010000003.1"/>
</dbReference>
<protein>
    <submittedName>
        <fullName evidence="6">ABC transporter ATP-binding protein</fullName>
    </submittedName>
</protein>
<dbReference type="SUPFAM" id="SSF52540">
    <property type="entry name" value="P-loop containing nucleoside triphosphate hydrolases"/>
    <property type="match status" value="1"/>
</dbReference>
<reference evidence="6" key="1">
    <citation type="journal article" date="2022" name="Cell Host Microbe">
        <title>Colonization of the live biotherapeutic product VE303 and modulation of the microbiota and metabolites in healthy volunteers.</title>
        <authorList>
            <person name="Dsouza M."/>
            <person name="Menon R."/>
            <person name="Crossette E."/>
            <person name="Bhattarai S.K."/>
            <person name="Schneider J."/>
            <person name="Kim Y.G."/>
            <person name="Reddy S."/>
            <person name="Caballero S."/>
            <person name="Felix C."/>
            <person name="Cornacchione L."/>
            <person name="Hendrickson J."/>
            <person name="Watson A.R."/>
            <person name="Minot S.S."/>
            <person name="Greenfield N."/>
            <person name="Schopf L."/>
            <person name="Szabady R."/>
            <person name="Patarroyo J."/>
            <person name="Smith W."/>
            <person name="Harrison P."/>
            <person name="Kuijper E.J."/>
            <person name="Kelly C.P."/>
            <person name="Olle B."/>
            <person name="Bobilev D."/>
            <person name="Silber J.L."/>
            <person name="Bucci V."/>
            <person name="Roberts B."/>
            <person name="Faith J."/>
            <person name="Norman J.M."/>
        </authorList>
    </citation>
    <scope>NUCLEOTIDE SEQUENCE</scope>
    <source>
        <strain evidence="6">VE303-04</strain>
    </source>
</reference>
<dbReference type="Pfam" id="PF00005">
    <property type="entry name" value="ABC_tran"/>
    <property type="match status" value="1"/>
</dbReference>
<proteinExistence type="inferred from homology"/>
<dbReference type="PANTHER" id="PTHR43335:SF3">
    <property type="entry name" value="ABC TRANSPORTER"/>
    <property type="match status" value="1"/>
</dbReference>
<dbReference type="EMBL" id="JAINVB010000001">
    <property type="protein sequence ID" value="MCK0084647.1"/>
    <property type="molecule type" value="Genomic_DNA"/>
</dbReference>
<evidence type="ECO:0000256" key="1">
    <source>
        <dbReference type="ARBA" id="ARBA00005417"/>
    </source>
</evidence>
<dbReference type="PROSITE" id="PS50893">
    <property type="entry name" value="ABC_TRANSPORTER_2"/>
    <property type="match status" value="1"/>
</dbReference>
<name>A0AAW5EY57_CLOSY</name>
<dbReference type="GO" id="GO:0005524">
    <property type="term" value="F:ATP binding"/>
    <property type="evidence" value="ECO:0007669"/>
    <property type="project" value="UniProtKB-KW"/>
</dbReference>
<dbReference type="CDD" id="cd03230">
    <property type="entry name" value="ABC_DR_subfamily_A"/>
    <property type="match status" value="1"/>
</dbReference>
<sequence length="320" mass="35641">MLEIRGLRKKYGNFQALDGLDLEIPKGELFGFVGPNGAGKTTTLKIVAGLLAPDEGEVRIDGVDAVRNNKALREKIGYVPDFFGVYDNLKVSEYMEFFASCYGIEGLMARKRCGLLLEQVKLEDKAEFFVDGLSRGMKQRLCLARALIHEPDLLILDEPASGLDPRTRVEYTTMLKELREQGKTLMVSSHMLSELSELCTSIGIIEQGRMVLQGSMSQIFERVNSSNPLLISIFSNKEKALAILKSHPCVQTISVKEDEIKVGFIGDRQDEAMLLQQMIDADVMISGFMREKGSLETLFMQITGHEGEKAVLKHENESGL</sequence>
<evidence type="ECO:0000313" key="6">
    <source>
        <dbReference type="EMBL" id="MCK0084647.1"/>
    </source>
</evidence>
<evidence type="ECO:0000256" key="3">
    <source>
        <dbReference type="ARBA" id="ARBA00022741"/>
    </source>
</evidence>
<dbReference type="GeneID" id="57967566"/>
<feature type="domain" description="ABC transporter" evidence="5">
    <location>
        <begin position="2"/>
        <end position="232"/>
    </location>
</feature>
<evidence type="ECO:0000259" key="5">
    <source>
        <dbReference type="PROSITE" id="PS50893"/>
    </source>
</evidence>
<accession>A0AAW5EY57</accession>
<keyword evidence="4 6" id="KW-0067">ATP-binding</keyword>
<dbReference type="SMART" id="SM00382">
    <property type="entry name" value="AAA"/>
    <property type="match status" value="1"/>
</dbReference>
<keyword evidence="2" id="KW-0813">Transport</keyword>
<dbReference type="EMBL" id="JAQLGM010000073">
    <property type="protein sequence ID" value="MDB2002450.1"/>
    <property type="molecule type" value="Genomic_DNA"/>
</dbReference>
<comment type="caution">
    <text evidence="6">The sequence shown here is derived from an EMBL/GenBank/DDBJ whole genome shotgun (WGS) entry which is preliminary data.</text>
</comment>
<dbReference type="Proteomes" id="UP001300871">
    <property type="component" value="Unassembled WGS sequence"/>
</dbReference>
<evidence type="ECO:0000313" key="7">
    <source>
        <dbReference type="EMBL" id="MDB2002450.1"/>
    </source>
</evidence>
<evidence type="ECO:0000313" key="8">
    <source>
        <dbReference type="Proteomes" id="UP001203136"/>
    </source>
</evidence>
<dbReference type="AlphaFoldDB" id="A0AAW5EY57"/>
<dbReference type="PANTHER" id="PTHR43335">
    <property type="entry name" value="ABC TRANSPORTER, ATP-BINDING PROTEIN"/>
    <property type="match status" value="1"/>
</dbReference>
<dbReference type="Proteomes" id="UP001203136">
    <property type="component" value="Unassembled WGS sequence"/>
</dbReference>
<evidence type="ECO:0000256" key="4">
    <source>
        <dbReference type="ARBA" id="ARBA00022840"/>
    </source>
</evidence>
<dbReference type="Gene3D" id="3.40.50.300">
    <property type="entry name" value="P-loop containing nucleotide triphosphate hydrolases"/>
    <property type="match status" value="1"/>
</dbReference>
<gene>
    <name evidence="6" type="ORF">K5I21_01890</name>
    <name evidence="7" type="ORF">PM006_19810</name>
</gene>
<keyword evidence="3" id="KW-0547">Nucleotide-binding</keyword>
<dbReference type="InterPro" id="IPR027417">
    <property type="entry name" value="P-loop_NTPase"/>
</dbReference>
<organism evidence="6 8">
    <name type="scientific">Clostridium symbiosum</name>
    <name type="common">Bacteroides symbiosus</name>
    <dbReference type="NCBI Taxonomy" id="1512"/>
    <lineage>
        <taxon>Bacteria</taxon>
        <taxon>Bacillati</taxon>
        <taxon>Bacillota</taxon>
        <taxon>Clostridia</taxon>
        <taxon>Lachnospirales</taxon>
        <taxon>Lachnospiraceae</taxon>
        <taxon>Otoolea</taxon>
    </lineage>
</organism>
<dbReference type="GO" id="GO:0016887">
    <property type="term" value="F:ATP hydrolysis activity"/>
    <property type="evidence" value="ECO:0007669"/>
    <property type="project" value="InterPro"/>
</dbReference>